<feature type="compositionally biased region" description="Basic and acidic residues" evidence="6">
    <location>
        <begin position="327"/>
        <end position="379"/>
    </location>
</feature>
<feature type="region of interest" description="Disordered" evidence="6">
    <location>
        <begin position="327"/>
        <end position="408"/>
    </location>
</feature>
<dbReference type="InterPro" id="IPR041993">
    <property type="entry name" value="GPKOW_KOW1"/>
</dbReference>
<evidence type="ECO:0000313" key="8">
    <source>
        <dbReference type="EMBL" id="KAK6466725.1"/>
    </source>
</evidence>
<dbReference type="Pfam" id="PF12656">
    <property type="entry name" value="G-patch_2"/>
    <property type="match status" value="1"/>
</dbReference>
<feature type="compositionally biased region" description="Basic and acidic residues" evidence="6">
    <location>
        <begin position="134"/>
        <end position="147"/>
    </location>
</feature>
<dbReference type="Gene3D" id="2.30.30.30">
    <property type="match status" value="1"/>
</dbReference>
<feature type="domain" description="G-patch" evidence="7">
    <location>
        <begin position="196"/>
        <end position="242"/>
    </location>
</feature>
<dbReference type="InterPro" id="IPR000467">
    <property type="entry name" value="G_patch_dom"/>
</dbReference>
<dbReference type="Proteomes" id="UP001369086">
    <property type="component" value="Unassembled WGS sequence"/>
</dbReference>
<feature type="compositionally biased region" description="Basic and acidic residues" evidence="6">
    <location>
        <begin position="58"/>
        <end position="86"/>
    </location>
</feature>
<dbReference type="PROSITE" id="PS50174">
    <property type="entry name" value="G_PATCH"/>
    <property type="match status" value="1"/>
</dbReference>
<evidence type="ECO:0000256" key="3">
    <source>
        <dbReference type="ARBA" id="ARBA00022737"/>
    </source>
</evidence>
<feature type="compositionally biased region" description="Basic and acidic residues" evidence="6">
    <location>
        <begin position="1"/>
        <end position="12"/>
    </location>
</feature>
<feature type="compositionally biased region" description="Basic and acidic residues" evidence="6">
    <location>
        <begin position="173"/>
        <end position="185"/>
    </location>
</feature>
<evidence type="ECO:0000259" key="7">
    <source>
        <dbReference type="PROSITE" id="PS50174"/>
    </source>
</evidence>
<dbReference type="InterPro" id="IPR026822">
    <property type="entry name" value="Spp2/MOS2_G-patch"/>
</dbReference>
<keyword evidence="3" id="KW-0677">Repeat</keyword>
<dbReference type="SUPFAM" id="SSF50104">
    <property type="entry name" value="Translation proteins SH3-like domain"/>
    <property type="match status" value="1"/>
</dbReference>
<dbReference type="InterPro" id="IPR041994">
    <property type="entry name" value="GPKOW_KOW2"/>
</dbReference>
<keyword evidence="4 5" id="KW-0539">Nucleus</keyword>
<dbReference type="InterPro" id="IPR045166">
    <property type="entry name" value="Spp2-like"/>
</dbReference>
<dbReference type="InterPro" id="IPR014722">
    <property type="entry name" value="Rib_uL2_dom2"/>
</dbReference>
<evidence type="ECO:0000256" key="2">
    <source>
        <dbReference type="ARBA" id="ARBA00010966"/>
    </source>
</evidence>
<dbReference type="SMART" id="SM00739">
    <property type="entry name" value="KOW"/>
    <property type="match status" value="2"/>
</dbReference>
<keyword evidence="9" id="KW-1185">Reference proteome</keyword>
<dbReference type="Gene3D" id="2.30.30.140">
    <property type="match status" value="1"/>
</dbReference>
<dbReference type="EMBL" id="JAHFZB010000054">
    <property type="protein sequence ID" value="KAK6466725.1"/>
    <property type="molecule type" value="Genomic_DNA"/>
</dbReference>
<feature type="compositionally biased region" description="Basic and acidic residues" evidence="6">
    <location>
        <begin position="23"/>
        <end position="33"/>
    </location>
</feature>
<comment type="caution">
    <text evidence="8">The sequence shown here is derived from an EMBL/GenBank/DDBJ whole genome shotgun (WGS) entry which is preliminary data.</text>
</comment>
<name>A0ABR0Y229_HUSHU</name>
<dbReference type="PANTHER" id="PTHR15818">
    <property type="entry name" value="G PATCH AND KOW-CONTAINING"/>
    <property type="match status" value="1"/>
</dbReference>
<organism evidence="8 9">
    <name type="scientific">Huso huso</name>
    <name type="common">Beluga</name>
    <name type="synonym">Acipenser huso</name>
    <dbReference type="NCBI Taxonomy" id="61971"/>
    <lineage>
        <taxon>Eukaryota</taxon>
        <taxon>Metazoa</taxon>
        <taxon>Chordata</taxon>
        <taxon>Craniata</taxon>
        <taxon>Vertebrata</taxon>
        <taxon>Euteleostomi</taxon>
        <taxon>Actinopterygii</taxon>
        <taxon>Chondrostei</taxon>
        <taxon>Acipenseriformes</taxon>
        <taxon>Acipenseridae</taxon>
        <taxon>Huso</taxon>
    </lineage>
</organism>
<feature type="region of interest" description="Disordered" evidence="6">
    <location>
        <begin position="229"/>
        <end position="293"/>
    </location>
</feature>
<keyword evidence="5" id="KW-0507">mRNA processing</keyword>
<evidence type="ECO:0000256" key="5">
    <source>
        <dbReference type="RuleBase" id="RU369096"/>
    </source>
</evidence>
<comment type="function">
    <text evidence="5">RNA-binding protein involved in pre-mRNA splicing.</text>
</comment>
<keyword evidence="5" id="KW-0508">mRNA splicing</keyword>
<protein>
    <recommendedName>
        <fullName evidence="5">G-patch domain and KOW motifs-containing protein</fullName>
    </recommendedName>
</protein>
<dbReference type="CDD" id="cd13152">
    <property type="entry name" value="KOW_GPKOW_A"/>
    <property type="match status" value="1"/>
</dbReference>
<feature type="region of interest" description="Disordered" evidence="6">
    <location>
        <begin position="103"/>
        <end position="190"/>
    </location>
</feature>
<sequence>MAEIEKRARNDDVLTNEDEEDEVKNGNDGDKKSAAAGPISFGFSKTVGKSKVQNLNREATETSEEKDYLTGVEGKELKSTKPSEKPKELVIPLIHKNRWYKEEAGSKGGAVQGAVQRAEQPPEEDVVESLAVKELIEESQRQQEKWKSGGSQGDPNLSIPLLLMNKVPSGFEDGDKVNVDMRPESSTEADYETVPVEAYGMAMLKGMGWKAGEGIGRTFKQDVKPIEHQLRPKGLGLGADRSAIKDLDESRPKRPPKPGEERAPEEPQGLVTGGPVLVEKGPHKDLYGKIEGVDPDNARVMVRLAIGGKTVTVSQYCLRLVNRKEYEKNSRDLSRLSKAHKEREKMKTDEEKERLSNAGAPDKHADRERDREGDRDQRGKDRKRKHQDRPHAGKEPRQSSSNTGSSRAPCWLQRDLRVRFIDKKFKGGKYYNSKMTIEDVLSPEVCVCRSEEGRLLDDVKQSMLETVVPKSDSDFIMVVLGQNRGQVGRILQRDKEKGQALVQLQRSEEQVFKLDYDAICHYVGGTDD</sequence>
<dbReference type="SMART" id="SM00443">
    <property type="entry name" value="G_patch"/>
    <property type="match status" value="1"/>
</dbReference>
<evidence type="ECO:0000313" key="9">
    <source>
        <dbReference type="Proteomes" id="UP001369086"/>
    </source>
</evidence>
<reference evidence="8 9" key="1">
    <citation type="submission" date="2021-05" db="EMBL/GenBank/DDBJ databases">
        <authorList>
            <person name="Zahm M."/>
            <person name="Klopp C."/>
            <person name="Cabau C."/>
            <person name="Kuhl H."/>
            <person name="Suciu R."/>
            <person name="Ciorpac M."/>
            <person name="Holostenco D."/>
            <person name="Gessner J."/>
            <person name="Wuertz S."/>
            <person name="Hohne C."/>
            <person name="Stock M."/>
            <person name="Gislard M."/>
            <person name="Lluch J."/>
            <person name="Milhes M."/>
            <person name="Lampietro C."/>
            <person name="Lopez Roques C."/>
            <person name="Donnadieu C."/>
            <person name="Du K."/>
            <person name="Schartl M."/>
            <person name="Guiguen Y."/>
        </authorList>
    </citation>
    <scope>NUCLEOTIDE SEQUENCE [LARGE SCALE GENOMIC DNA]</scope>
    <source>
        <strain evidence="8">Hh-F2</strain>
        <tissue evidence="8">Blood</tissue>
    </source>
</reference>
<evidence type="ECO:0000256" key="4">
    <source>
        <dbReference type="ARBA" id="ARBA00023242"/>
    </source>
</evidence>
<dbReference type="PANTHER" id="PTHR15818:SF2">
    <property type="entry name" value="G-PATCH DOMAIN AND KOW MOTIFS-CONTAINING PROTEIN"/>
    <property type="match status" value="1"/>
</dbReference>
<comment type="similarity">
    <text evidence="2 5">Belongs to the MOS2 family.</text>
</comment>
<accession>A0ABR0Y229</accession>
<dbReference type="CDD" id="cd13153">
    <property type="entry name" value="KOW_GPKOW_B"/>
    <property type="match status" value="1"/>
</dbReference>
<evidence type="ECO:0000256" key="6">
    <source>
        <dbReference type="SAM" id="MobiDB-lite"/>
    </source>
</evidence>
<evidence type="ECO:0000256" key="1">
    <source>
        <dbReference type="ARBA" id="ARBA00004123"/>
    </source>
</evidence>
<dbReference type="InterPro" id="IPR005824">
    <property type="entry name" value="KOW"/>
</dbReference>
<dbReference type="InterPro" id="IPR008991">
    <property type="entry name" value="Translation_prot_SH3-like_sf"/>
</dbReference>
<feature type="compositionally biased region" description="Basic and acidic residues" evidence="6">
    <location>
        <begin position="242"/>
        <end position="265"/>
    </location>
</feature>
<feature type="region of interest" description="Disordered" evidence="6">
    <location>
        <begin position="1"/>
        <end position="86"/>
    </location>
</feature>
<feature type="compositionally biased region" description="Basic and acidic residues" evidence="6">
    <location>
        <begin position="280"/>
        <end position="292"/>
    </location>
</feature>
<dbReference type="Pfam" id="PF25088">
    <property type="entry name" value="GPKOW_C"/>
    <property type="match status" value="1"/>
</dbReference>
<comment type="subcellular location">
    <subcellularLocation>
        <location evidence="1 5">Nucleus</location>
    </subcellularLocation>
</comment>
<gene>
    <name evidence="8" type="ORF">HHUSO_G36046</name>
</gene>
<proteinExistence type="inferred from homology"/>